<feature type="transmembrane region" description="Helical" evidence="2">
    <location>
        <begin position="192"/>
        <end position="212"/>
    </location>
</feature>
<dbReference type="PANTHER" id="PTHR43081">
    <property type="entry name" value="ADENYLATE CYCLASE, TERMINAL-DIFFERENTIATION SPECIFIC-RELATED"/>
    <property type="match status" value="1"/>
</dbReference>
<dbReference type="Gene3D" id="3.40.50.10070">
    <property type="entry name" value="TolB, N-terminal domain"/>
    <property type="match status" value="1"/>
</dbReference>
<feature type="repeat" description="TPR" evidence="1">
    <location>
        <begin position="448"/>
        <end position="481"/>
    </location>
</feature>
<dbReference type="PROSITE" id="PS50005">
    <property type="entry name" value="TPR"/>
    <property type="match status" value="1"/>
</dbReference>
<reference evidence="4" key="1">
    <citation type="submission" date="2016-07" db="EMBL/GenBank/DDBJ databases">
        <title>Microvirga ossetica sp. nov. a new species of rhizobia isolated from root nodules of the legume species Vicia alpestris Steven originated from North Ossetia region in the Caucasus.</title>
        <authorList>
            <person name="Safronova V.I."/>
            <person name="Kuznetsova I.G."/>
            <person name="Sazanova A.L."/>
            <person name="Belimov A."/>
            <person name="Andronov E."/>
            <person name="Osledkin Y.S."/>
            <person name="Onishchuk O.P."/>
            <person name="Kurchak O.N."/>
            <person name="Shaposhnikov A.I."/>
            <person name="Willems A."/>
            <person name="Tikhonovich I.A."/>
        </authorList>
    </citation>
    <scope>NUCLEOTIDE SEQUENCE [LARGE SCALE GENOMIC DNA]</scope>
    <source>
        <strain evidence="4">V5/3M</strain>
        <plasmid evidence="4">unnamed2</plasmid>
    </source>
</reference>
<dbReference type="RefSeq" id="WP_099515378.1">
    <property type="nucleotide sequence ID" value="NZ_CP016619.1"/>
</dbReference>
<keyword evidence="2" id="KW-1133">Transmembrane helix</keyword>
<dbReference type="SMART" id="SM00044">
    <property type="entry name" value="CYCc"/>
    <property type="match status" value="1"/>
</dbReference>
<dbReference type="PROSITE" id="PS50125">
    <property type="entry name" value="GUANYLATE_CYCLASE_2"/>
    <property type="match status" value="1"/>
</dbReference>
<dbReference type="SMART" id="SM00028">
    <property type="entry name" value="TPR"/>
    <property type="match status" value="3"/>
</dbReference>
<keyword evidence="2" id="KW-0812">Transmembrane</keyword>
<dbReference type="GO" id="GO:0004016">
    <property type="term" value="F:adenylate cyclase activity"/>
    <property type="evidence" value="ECO:0007669"/>
    <property type="project" value="UniProtKB-ARBA"/>
</dbReference>
<feature type="domain" description="Guanylate cyclase" evidence="3">
    <location>
        <begin position="12"/>
        <end position="127"/>
    </location>
</feature>
<keyword evidence="2" id="KW-0472">Membrane</keyword>
<geneLocation type="plasmid" evidence="4">
    <name>unnamed2</name>
</geneLocation>
<keyword evidence="1" id="KW-0802">TPR repeat</keyword>
<evidence type="ECO:0000313" key="4">
    <source>
        <dbReference type="EMBL" id="ANY84491.1"/>
    </source>
</evidence>
<dbReference type="SUPFAM" id="SSF52964">
    <property type="entry name" value="TolB, N-terminal domain"/>
    <property type="match status" value="1"/>
</dbReference>
<dbReference type="InterPro" id="IPR019734">
    <property type="entry name" value="TPR_rpt"/>
</dbReference>
<name>A0A1B2EX15_9HYPH</name>
<dbReference type="InterPro" id="IPR029787">
    <property type="entry name" value="Nucleotide_cyclase"/>
</dbReference>
<dbReference type="CDD" id="cd07302">
    <property type="entry name" value="CHD"/>
    <property type="match status" value="1"/>
</dbReference>
<proteinExistence type="predicted"/>
<dbReference type="InterPro" id="IPR001054">
    <property type="entry name" value="A/G_cyclase"/>
</dbReference>
<dbReference type="PANTHER" id="PTHR43081:SF19">
    <property type="entry name" value="PH-SENSITIVE ADENYLATE CYCLASE RV1264"/>
    <property type="match status" value="1"/>
</dbReference>
<organism evidence="4">
    <name type="scientific">Microvirga ossetica</name>
    <dbReference type="NCBI Taxonomy" id="1882682"/>
    <lineage>
        <taxon>Bacteria</taxon>
        <taxon>Pseudomonadati</taxon>
        <taxon>Pseudomonadota</taxon>
        <taxon>Alphaproteobacteria</taxon>
        <taxon>Hyphomicrobiales</taxon>
        <taxon>Methylobacteriaceae</taxon>
        <taxon>Microvirga</taxon>
    </lineage>
</organism>
<dbReference type="GO" id="GO:0006171">
    <property type="term" value="P:cAMP biosynthetic process"/>
    <property type="evidence" value="ECO:0007669"/>
    <property type="project" value="TreeGrafter"/>
</dbReference>
<dbReference type="AlphaFoldDB" id="A0A1B2EX15"/>
<keyword evidence="4" id="KW-0614">Plasmid</keyword>
<dbReference type="InterPro" id="IPR050697">
    <property type="entry name" value="Adenylyl/Guanylyl_Cyclase_3/4"/>
</dbReference>
<dbReference type="SUPFAM" id="SSF48452">
    <property type="entry name" value="TPR-like"/>
    <property type="match status" value="1"/>
</dbReference>
<dbReference type="SUPFAM" id="SSF55073">
    <property type="entry name" value="Nucleotide cyclase"/>
    <property type="match status" value="1"/>
</dbReference>
<dbReference type="Gene3D" id="1.25.40.10">
    <property type="entry name" value="Tetratricopeptide repeat domain"/>
    <property type="match status" value="2"/>
</dbReference>
<dbReference type="Gene3D" id="3.30.70.1230">
    <property type="entry name" value="Nucleotide cyclase"/>
    <property type="match status" value="1"/>
</dbReference>
<protein>
    <submittedName>
        <fullName evidence="4">Adenylate cyclase</fullName>
    </submittedName>
</protein>
<evidence type="ECO:0000256" key="1">
    <source>
        <dbReference type="PROSITE-ProRule" id="PRU00339"/>
    </source>
</evidence>
<dbReference type="InterPro" id="IPR011990">
    <property type="entry name" value="TPR-like_helical_dom_sf"/>
</dbReference>
<evidence type="ECO:0000259" key="3">
    <source>
        <dbReference type="PROSITE" id="PS50125"/>
    </source>
</evidence>
<dbReference type="KEGG" id="moc:BB934_40580"/>
<dbReference type="GO" id="GO:0035556">
    <property type="term" value="P:intracellular signal transduction"/>
    <property type="evidence" value="ECO:0007669"/>
    <property type="project" value="InterPro"/>
</dbReference>
<evidence type="ECO:0000256" key="2">
    <source>
        <dbReference type="SAM" id="Phobius"/>
    </source>
</evidence>
<dbReference type="Pfam" id="PF00211">
    <property type="entry name" value="Guanylate_cyc"/>
    <property type="match status" value="1"/>
</dbReference>
<gene>
    <name evidence="4" type="ORF">BB934_40580</name>
</gene>
<sequence length="640" mass="70035">MASTRTERRLAAILAADVVGYSRLVEQDEEGTLAALRDIRHAVVDPLLAEHRGRIVKLMGDGLLAEFGSVVDAVACALAIQAETPARQDDTLPERRIMFRIGINLGDVVLEGEDLLGNGVNIAARLEQLCEPGGVMVSGTAYDHLKGKLNVPFDFAGQKRVKNISQPVRTYTLRMAGVQRSWSWRTRLVRRWHLAATLAAVLLVMGLGLWWWSQRVEPTIGKPSIAVLPFDNLGGDDATGRLAAGVTEDIITDLSRYRDLDVMARNATAAYAGKAVDIQAVGKALKVRYVLEGSIQRRGEQVRVTAQLIEADRGTHLWSERWDRPATDVFAVQAEVAKQVATRLAASGGAIPEAERAASRRARPEDLKAYDLYRLGQEAMGRFTKESTEEALHWLEQAVDKDPKLARAWVALAAAHDATMHYGADADTARAAAMPAIRRGLELDPQDAAAHATFGHILGMAGDLPRAEAEFETALRLNPSDAGILTNYAGWASTFGDPERGAQAADRAMRLNPNYSVSAAGFYRLAYLMAGRYEDALRLVEREDPQTRTRGGWVQRAVIYAALGRQEEARAAVLETLKRHPDLTIESFALNSPGYSDAERQRLVEGMQSAGFPPCAKPEQLQAMAAPVHRLPECQTVFPQ</sequence>
<accession>A0A1B2EX15</accession>
<dbReference type="EMBL" id="CP016619">
    <property type="protein sequence ID" value="ANY84491.1"/>
    <property type="molecule type" value="Genomic_DNA"/>
</dbReference>
<dbReference type="OrthoDB" id="9807521at2"/>